<evidence type="ECO:0000313" key="1">
    <source>
        <dbReference type="EMBL" id="KAL3757232.1"/>
    </source>
</evidence>
<gene>
    <name evidence="1" type="ORF">ACHAWU_008393</name>
</gene>
<name>A0ABD3M0W3_9STRA</name>
<evidence type="ECO:0000313" key="2">
    <source>
        <dbReference type="Proteomes" id="UP001530293"/>
    </source>
</evidence>
<keyword evidence="2" id="KW-1185">Reference proteome</keyword>
<dbReference type="AlphaFoldDB" id="A0ABD3M0W3"/>
<protein>
    <submittedName>
        <fullName evidence="1">Uncharacterized protein</fullName>
    </submittedName>
</protein>
<dbReference type="EMBL" id="JALLBG020000268">
    <property type="protein sequence ID" value="KAL3757232.1"/>
    <property type="molecule type" value="Genomic_DNA"/>
</dbReference>
<sequence length="258" mass="28161">MDEPASTHHSIEANVEPPIVKPGLRALNGGDGGSNWDHGTYSVAHHSGNLKLYVPSAAKPGDTLFLFLSRTDGLLPLKIDRWSRTAECFKNKNRQGSCLKADNCAKRDGSFCWCDLGTVVFHRKVAAEDPGCWEIEIPGGSTTWAIVTAISDVNDGNPIIDTAGESCDVDWNSVFPRVYGRKDDILLLSQSFDDSTQKNNFLPPDGTMLLGWTRSYDEAAFLYGKQLQSTGQTNQLVTEGRGGPKCKDALLSIVVNRN</sequence>
<proteinExistence type="predicted"/>
<dbReference type="Proteomes" id="UP001530293">
    <property type="component" value="Unassembled WGS sequence"/>
</dbReference>
<reference evidence="1 2" key="1">
    <citation type="submission" date="2024-10" db="EMBL/GenBank/DDBJ databases">
        <title>Updated reference genomes for cyclostephanoid diatoms.</title>
        <authorList>
            <person name="Roberts W.R."/>
            <person name="Alverson A.J."/>
        </authorList>
    </citation>
    <scope>NUCLEOTIDE SEQUENCE [LARGE SCALE GENOMIC DNA]</scope>
    <source>
        <strain evidence="1 2">AJA232-27</strain>
    </source>
</reference>
<comment type="caution">
    <text evidence="1">The sequence shown here is derived from an EMBL/GenBank/DDBJ whole genome shotgun (WGS) entry which is preliminary data.</text>
</comment>
<organism evidence="1 2">
    <name type="scientific">Discostella pseudostelligera</name>
    <dbReference type="NCBI Taxonomy" id="259834"/>
    <lineage>
        <taxon>Eukaryota</taxon>
        <taxon>Sar</taxon>
        <taxon>Stramenopiles</taxon>
        <taxon>Ochrophyta</taxon>
        <taxon>Bacillariophyta</taxon>
        <taxon>Coscinodiscophyceae</taxon>
        <taxon>Thalassiosirophycidae</taxon>
        <taxon>Stephanodiscales</taxon>
        <taxon>Stephanodiscaceae</taxon>
        <taxon>Discostella</taxon>
    </lineage>
</organism>
<accession>A0ABD3M0W3</accession>